<dbReference type="SUPFAM" id="SSF53448">
    <property type="entry name" value="Nucleotide-diphospho-sugar transferases"/>
    <property type="match status" value="1"/>
</dbReference>
<protein>
    <recommendedName>
        <fullName evidence="4">Glycosyltransferase 2-like domain-containing protein</fullName>
    </recommendedName>
</protein>
<dbReference type="InterPro" id="IPR029044">
    <property type="entry name" value="Nucleotide-diphossugar_trans"/>
</dbReference>
<dbReference type="EMBL" id="JAPMLT010000002">
    <property type="protein sequence ID" value="MCX7569490.1"/>
    <property type="molecule type" value="Genomic_DNA"/>
</dbReference>
<dbReference type="Proteomes" id="UP001208017">
    <property type="component" value="Unassembled WGS sequence"/>
</dbReference>
<keyword evidence="1" id="KW-1133">Transmembrane helix</keyword>
<reference evidence="2 3" key="1">
    <citation type="submission" date="2022-11" db="EMBL/GenBank/DDBJ databases">
        <title>Study of microbial diversity in lake waters.</title>
        <authorList>
            <person name="Zhang J."/>
        </authorList>
    </citation>
    <scope>NUCLEOTIDE SEQUENCE [LARGE SCALE GENOMIC DNA]</scope>
    <source>
        <strain evidence="2 3">DT12</strain>
    </source>
</reference>
<name>A0ABT3WXV4_9BACL</name>
<evidence type="ECO:0008006" key="4">
    <source>
        <dbReference type="Google" id="ProtNLM"/>
    </source>
</evidence>
<evidence type="ECO:0000313" key="2">
    <source>
        <dbReference type="EMBL" id="MCX7569490.1"/>
    </source>
</evidence>
<comment type="caution">
    <text evidence="2">The sequence shown here is derived from an EMBL/GenBank/DDBJ whole genome shotgun (WGS) entry which is preliminary data.</text>
</comment>
<organism evidence="2 3">
    <name type="scientific">Tumebacillus lacus</name>
    <dbReference type="NCBI Taxonomy" id="2995335"/>
    <lineage>
        <taxon>Bacteria</taxon>
        <taxon>Bacillati</taxon>
        <taxon>Bacillota</taxon>
        <taxon>Bacilli</taxon>
        <taxon>Bacillales</taxon>
        <taxon>Alicyclobacillaceae</taxon>
        <taxon>Tumebacillus</taxon>
    </lineage>
</organism>
<evidence type="ECO:0000256" key="1">
    <source>
        <dbReference type="SAM" id="Phobius"/>
    </source>
</evidence>
<keyword evidence="1" id="KW-0812">Transmembrane</keyword>
<keyword evidence="1" id="KW-0472">Membrane</keyword>
<accession>A0ABT3WXV4</accession>
<feature type="transmembrane region" description="Helical" evidence="1">
    <location>
        <begin position="6"/>
        <end position="22"/>
    </location>
</feature>
<sequence length="145" mass="16208">MLALLIWGFALYGLFIVVWKLLRHWMIQSRRGVPVTAILIVREGASYIEGLLRTLTTAEPFVGRDLEVFVVDCGSQDETARIVEAISSKRYTVRLLAADGDAEGQIAGILRRKGRGVQCVFDLRSKMRVEEVVPTLAAFWSDEPA</sequence>
<dbReference type="RefSeq" id="WP_267150731.1">
    <property type="nucleotide sequence ID" value="NZ_JAPMLT010000002.1"/>
</dbReference>
<dbReference type="Gene3D" id="3.90.550.10">
    <property type="entry name" value="Spore Coat Polysaccharide Biosynthesis Protein SpsA, Chain A"/>
    <property type="match status" value="1"/>
</dbReference>
<gene>
    <name evidence="2" type="ORF">OS242_05910</name>
</gene>
<evidence type="ECO:0000313" key="3">
    <source>
        <dbReference type="Proteomes" id="UP001208017"/>
    </source>
</evidence>
<proteinExistence type="predicted"/>
<keyword evidence="3" id="KW-1185">Reference proteome</keyword>